<name>A0A0H2RDH6_9AGAM</name>
<evidence type="ECO:0000256" key="1">
    <source>
        <dbReference type="SAM" id="MobiDB-lite"/>
    </source>
</evidence>
<evidence type="ECO:0000313" key="2">
    <source>
        <dbReference type="EMBL" id="KLO09577.1"/>
    </source>
</evidence>
<feature type="compositionally biased region" description="Polar residues" evidence="1">
    <location>
        <begin position="47"/>
        <end position="58"/>
    </location>
</feature>
<protein>
    <submittedName>
        <fullName evidence="2">Uncharacterized protein</fullName>
    </submittedName>
</protein>
<gene>
    <name evidence="2" type="ORF">SCHPADRAFT_943509</name>
</gene>
<organism evidence="2 3">
    <name type="scientific">Schizopora paradoxa</name>
    <dbReference type="NCBI Taxonomy" id="27342"/>
    <lineage>
        <taxon>Eukaryota</taxon>
        <taxon>Fungi</taxon>
        <taxon>Dikarya</taxon>
        <taxon>Basidiomycota</taxon>
        <taxon>Agaricomycotina</taxon>
        <taxon>Agaricomycetes</taxon>
        <taxon>Hymenochaetales</taxon>
        <taxon>Schizoporaceae</taxon>
        <taxon>Schizopora</taxon>
    </lineage>
</organism>
<sequence>MHTHNVQVDPIMVKWRVNAWRNVRNQGQKLRNHTPPLPSLLPTQPTMQSATTTHSNDPALQTLDGPLTSNNVKLVVPQSSAIPIKPSANAHLCVPPSGSYRILQRNSNVPGSSADANAIVHSPLPAGSHLDSLPNPQPFTSPLNPSLTFAALATAPVHSPTSSQAIAAGSGASPGPIPSPPSQEPSLFVPLNPVVLTMRFNASTGNLDESGGMLVVQGLSDSMKAFKGPSDRALRTLLDNRASVSPPNAEATNVSSTPAHAIQTTNVREHKVSSDQLALRGVTEEVVNRGEIRAQGRGGVVGGLDLLAEAVAQAKRLEPKRKGVLVPMKRKMDAVGLGEGSQSRETPGRGKRSRGKQVRLGGENSRSLEMSARKRERLVGARRGKLVSDEAGRAIGVWCVDELDVKGKGRAR</sequence>
<keyword evidence="3" id="KW-1185">Reference proteome</keyword>
<dbReference type="Proteomes" id="UP000053477">
    <property type="component" value="Unassembled WGS sequence"/>
</dbReference>
<feature type="region of interest" description="Disordered" evidence="1">
    <location>
        <begin position="26"/>
        <end position="58"/>
    </location>
</feature>
<feature type="compositionally biased region" description="Low complexity" evidence="1">
    <location>
        <begin position="162"/>
        <end position="174"/>
    </location>
</feature>
<accession>A0A0H2RDH6</accession>
<dbReference type="EMBL" id="KQ086051">
    <property type="protein sequence ID" value="KLO09577.1"/>
    <property type="molecule type" value="Genomic_DNA"/>
</dbReference>
<evidence type="ECO:0000313" key="3">
    <source>
        <dbReference type="Proteomes" id="UP000053477"/>
    </source>
</evidence>
<proteinExistence type="predicted"/>
<dbReference type="AlphaFoldDB" id="A0A0H2RDH6"/>
<reference evidence="2 3" key="1">
    <citation type="submission" date="2015-04" db="EMBL/GenBank/DDBJ databases">
        <title>Complete genome sequence of Schizopora paradoxa KUC8140, a cosmopolitan wood degrader in East Asia.</title>
        <authorList>
            <consortium name="DOE Joint Genome Institute"/>
            <person name="Min B."/>
            <person name="Park H."/>
            <person name="Jang Y."/>
            <person name="Kim J.-J."/>
            <person name="Kim K.H."/>
            <person name="Pangilinan J."/>
            <person name="Lipzen A."/>
            <person name="Riley R."/>
            <person name="Grigoriev I.V."/>
            <person name="Spatafora J.W."/>
            <person name="Choi I.-G."/>
        </authorList>
    </citation>
    <scope>NUCLEOTIDE SEQUENCE [LARGE SCALE GENOMIC DNA]</scope>
    <source>
        <strain evidence="2 3">KUC8140</strain>
    </source>
</reference>
<feature type="region of interest" description="Disordered" evidence="1">
    <location>
        <begin position="333"/>
        <end position="372"/>
    </location>
</feature>
<feature type="region of interest" description="Disordered" evidence="1">
    <location>
        <begin position="162"/>
        <end position="185"/>
    </location>
</feature>
<dbReference type="InParanoid" id="A0A0H2RDH6"/>